<dbReference type="EMBL" id="GBRH01195619">
    <property type="protein sequence ID" value="JAE02277.1"/>
    <property type="molecule type" value="Transcribed_RNA"/>
</dbReference>
<protein>
    <submittedName>
        <fullName evidence="1">Uncharacterized protein</fullName>
    </submittedName>
</protein>
<accession>A0A0A9EQ94</accession>
<reference evidence="1" key="1">
    <citation type="submission" date="2014-09" db="EMBL/GenBank/DDBJ databases">
        <authorList>
            <person name="Magalhaes I.L.F."/>
            <person name="Oliveira U."/>
            <person name="Santos F.R."/>
            <person name="Vidigal T.H.D.A."/>
            <person name="Brescovit A.D."/>
            <person name="Santos A.J."/>
        </authorList>
    </citation>
    <scope>NUCLEOTIDE SEQUENCE</scope>
    <source>
        <tissue evidence="1">Shoot tissue taken approximately 20 cm above the soil surface</tissue>
    </source>
</reference>
<evidence type="ECO:0000313" key="1">
    <source>
        <dbReference type="EMBL" id="JAE02277.1"/>
    </source>
</evidence>
<reference evidence="1" key="2">
    <citation type="journal article" date="2015" name="Data Brief">
        <title>Shoot transcriptome of the giant reed, Arundo donax.</title>
        <authorList>
            <person name="Barrero R.A."/>
            <person name="Guerrero F.D."/>
            <person name="Moolhuijzen P."/>
            <person name="Goolsby J.A."/>
            <person name="Tidwell J."/>
            <person name="Bellgard S.E."/>
            <person name="Bellgard M.I."/>
        </authorList>
    </citation>
    <scope>NUCLEOTIDE SEQUENCE</scope>
    <source>
        <tissue evidence="1">Shoot tissue taken approximately 20 cm above the soil surface</tissue>
    </source>
</reference>
<sequence>MFTYLFISSVS</sequence>
<proteinExistence type="predicted"/>
<organism evidence="1">
    <name type="scientific">Arundo donax</name>
    <name type="common">Giant reed</name>
    <name type="synonym">Donax arundinaceus</name>
    <dbReference type="NCBI Taxonomy" id="35708"/>
    <lineage>
        <taxon>Eukaryota</taxon>
        <taxon>Viridiplantae</taxon>
        <taxon>Streptophyta</taxon>
        <taxon>Embryophyta</taxon>
        <taxon>Tracheophyta</taxon>
        <taxon>Spermatophyta</taxon>
        <taxon>Magnoliopsida</taxon>
        <taxon>Liliopsida</taxon>
        <taxon>Poales</taxon>
        <taxon>Poaceae</taxon>
        <taxon>PACMAD clade</taxon>
        <taxon>Arundinoideae</taxon>
        <taxon>Arundineae</taxon>
        <taxon>Arundo</taxon>
    </lineage>
</organism>
<name>A0A0A9EQ94_ARUDO</name>